<feature type="domain" description="Threonine/serine exporter-like N-terminal" evidence="4">
    <location>
        <begin position="381"/>
        <end position="623"/>
    </location>
</feature>
<keyword evidence="3" id="KW-0812">Transmembrane</keyword>
<dbReference type="Pfam" id="PF06738">
    <property type="entry name" value="ThrE"/>
    <property type="match status" value="1"/>
</dbReference>
<feature type="transmembrane region" description="Helical" evidence="3">
    <location>
        <begin position="677"/>
        <end position="695"/>
    </location>
</feature>
<comment type="caution">
    <text evidence="5">The sequence shown here is derived from an EMBL/GenBank/DDBJ whole genome shotgun (WGS) entry which is preliminary data.</text>
</comment>
<feature type="transmembrane region" description="Helical" evidence="3">
    <location>
        <begin position="603"/>
        <end position="626"/>
    </location>
</feature>
<organism evidence="5 6">
    <name type="scientific">Remersonia thermophila</name>
    <dbReference type="NCBI Taxonomy" id="72144"/>
    <lineage>
        <taxon>Eukaryota</taxon>
        <taxon>Fungi</taxon>
        <taxon>Dikarya</taxon>
        <taxon>Ascomycota</taxon>
        <taxon>Pezizomycotina</taxon>
        <taxon>Sordariomycetes</taxon>
        <taxon>Sordariomycetidae</taxon>
        <taxon>Sordariales</taxon>
        <taxon>Sordariales incertae sedis</taxon>
        <taxon>Remersonia</taxon>
    </lineage>
</organism>
<feature type="transmembrane region" description="Helical" evidence="3">
    <location>
        <begin position="815"/>
        <end position="834"/>
    </location>
</feature>
<feature type="transmembrane region" description="Helical" evidence="3">
    <location>
        <begin position="570"/>
        <end position="591"/>
    </location>
</feature>
<feature type="compositionally biased region" description="Basic and acidic residues" evidence="2">
    <location>
        <begin position="174"/>
        <end position="190"/>
    </location>
</feature>
<feature type="transmembrane region" description="Helical" evidence="3">
    <location>
        <begin position="701"/>
        <end position="718"/>
    </location>
</feature>
<feature type="transmembrane region" description="Helical" evidence="3">
    <location>
        <begin position="903"/>
        <end position="926"/>
    </location>
</feature>
<dbReference type="RefSeq" id="XP_070870093.1">
    <property type="nucleotide sequence ID" value="XM_071014218.1"/>
</dbReference>
<dbReference type="Proteomes" id="UP001600064">
    <property type="component" value="Unassembled WGS sequence"/>
</dbReference>
<evidence type="ECO:0000259" key="4">
    <source>
        <dbReference type="Pfam" id="PF06738"/>
    </source>
</evidence>
<dbReference type="InterPro" id="IPR051361">
    <property type="entry name" value="ThrE/Ser_Exporter"/>
</dbReference>
<sequence>MVSPPKPGDPAAPDITTPEGRHTPAQEVIDTEQPLKGKEKKRVGFVADPHQDDGGNATSTPGEASDSSPDYFSHRPSAHRTGSPLARSDGPVRRPSVDDTELAQAVAQYFEREQLSRNNPGPSRPRPVLRKSSALATPTEIDPAPHKSEVEAKHRADRLAYDVGTASMPMSRRNSLDSDRGFGDHDDLLGDHAANSRGGHGVRDKFVARPSRNSHALAEELVRNHSHRRNPSGQSLAPSFSGTATPMEYDVEYVPRPEKYRGGVLGTLLRLYGADDKHGAPSVVSSAVSSPGSTPPMSRSTTPRPDILRGRRPHSSSTLAGLMESSFMLAAPGSAKDISEAVSEKVKQEMGRSKKGHRSKKKVDEYRIKIHIADILNRHTFLIKLCKALIAYGAPTHRLEAYMRMSARALGIEGQFLYLPNIMIISFDDSNTHTTEVKIVRANQGLDFGRLRDVHNIYKEVVHDRLGVDEATARLNDITSRKPKLPVWLRILLYGCASATVAPFGFEGRYIDMPICFILGCLVGFLQLHIAASNELYANVSEITAAVATSFLARVFGSIQGGNLFCFSSLAQASIALILPGYMVLCASLELQSHQMISGSVRMVYALIYTLFLGYGFTIGSVIYGYMDDNAVSDIHCKVGDAWYTKRPPQNFYMLFVFAFTLCLCFVNQAKWKQTPVQVFISLAGFCVNNFSARFFKGNGIISSTLGALTIGVLANLYSRLGRYAENFFLDIWELHLEPRIRRLPGLRRPRAAYFNSPYRSATAPVGSTDTVGSARKEAREQDLDPELGTPAPSRANSPARDDDPSRRARARRRVGYGLAAAAMLPAIFVQVPSGLAASGSLLSGVTSADHIVRNETILANGTVIAGNGTLGTAALPTAAGPAGDGGGGAAAVVQLNSSAFTVLFSVIQVAINISVGLSLSALLVYPFGKRRSGLFSF</sequence>
<dbReference type="InterPro" id="IPR010619">
    <property type="entry name" value="ThrE-like_N"/>
</dbReference>
<keyword evidence="3" id="KW-0472">Membrane</keyword>
<feature type="compositionally biased region" description="Basic and acidic residues" evidence="2">
    <location>
        <begin position="143"/>
        <end position="160"/>
    </location>
</feature>
<feature type="transmembrane region" description="Helical" evidence="3">
    <location>
        <begin position="513"/>
        <end position="532"/>
    </location>
</feature>
<evidence type="ECO:0000256" key="2">
    <source>
        <dbReference type="SAM" id="MobiDB-lite"/>
    </source>
</evidence>
<dbReference type="GeneID" id="98128862"/>
<feature type="compositionally biased region" description="Low complexity" evidence="2">
    <location>
        <begin position="280"/>
        <end position="305"/>
    </location>
</feature>
<keyword evidence="6" id="KW-1185">Reference proteome</keyword>
<comment type="similarity">
    <text evidence="1">Belongs to the ThrE exporter (TC 2.A.79) family.</text>
</comment>
<feature type="compositionally biased region" description="Polar residues" evidence="2">
    <location>
        <begin position="56"/>
        <end position="70"/>
    </location>
</feature>
<evidence type="ECO:0000256" key="3">
    <source>
        <dbReference type="SAM" id="Phobius"/>
    </source>
</evidence>
<accession>A0ABR4DMQ2</accession>
<feature type="compositionally biased region" description="Pro residues" evidence="2">
    <location>
        <begin position="1"/>
        <end position="10"/>
    </location>
</feature>
<keyword evidence="3" id="KW-1133">Transmembrane helix</keyword>
<feature type="region of interest" description="Disordered" evidence="2">
    <location>
        <begin position="1"/>
        <end position="207"/>
    </location>
</feature>
<proteinExistence type="inferred from homology"/>
<feature type="compositionally biased region" description="Polar residues" evidence="2">
    <location>
        <begin position="231"/>
        <end position="243"/>
    </location>
</feature>
<evidence type="ECO:0000313" key="5">
    <source>
        <dbReference type="EMBL" id="KAL2271369.1"/>
    </source>
</evidence>
<reference evidence="5 6" key="1">
    <citation type="journal article" date="2024" name="Commun. Biol.">
        <title>Comparative genomic analysis of thermophilic fungi reveals convergent evolutionary adaptations and gene losses.</title>
        <authorList>
            <person name="Steindorff A.S."/>
            <person name="Aguilar-Pontes M.V."/>
            <person name="Robinson A.J."/>
            <person name="Andreopoulos B."/>
            <person name="LaButti K."/>
            <person name="Kuo A."/>
            <person name="Mondo S."/>
            <person name="Riley R."/>
            <person name="Otillar R."/>
            <person name="Haridas S."/>
            <person name="Lipzen A."/>
            <person name="Grimwood J."/>
            <person name="Schmutz J."/>
            <person name="Clum A."/>
            <person name="Reid I.D."/>
            <person name="Moisan M.C."/>
            <person name="Butler G."/>
            <person name="Nguyen T.T.M."/>
            <person name="Dewar K."/>
            <person name="Conant G."/>
            <person name="Drula E."/>
            <person name="Henrissat B."/>
            <person name="Hansel C."/>
            <person name="Singer S."/>
            <person name="Hutchinson M.I."/>
            <person name="de Vries R.P."/>
            <person name="Natvig D.O."/>
            <person name="Powell A.J."/>
            <person name="Tsang A."/>
            <person name="Grigoriev I.V."/>
        </authorList>
    </citation>
    <scope>NUCLEOTIDE SEQUENCE [LARGE SCALE GENOMIC DNA]</scope>
    <source>
        <strain evidence="5 6">ATCC 22073</strain>
    </source>
</reference>
<feature type="transmembrane region" description="Helical" evidence="3">
    <location>
        <begin position="652"/>
        <end position="670"/>
    </location>
</feature>
<feature type="region of interest" description="Disordered" evidence="2">
    <location>
        <begin position="279"/>
        <end position="315"/>
    </location>
</feature>
<name>A0ABR4DMQ2_9PEZI</name>
<dbReference type="EMBL" id="JAZGUE010000001">
    <property type="protein sequence ID" value="KAL2271369.1"/>
    <property type="molecule type" value="Genomic_DNA"/>
</dbReference>
<gene>
    <name evidence="5" type="ORF">VTJ83DRAFT_740</name>
</gene>
<dbReference type="PANTHER" id="PTHR31082">
    <property type="entry name" value="PHEROMONE-REGULATED MEMBRANE PROTEIN 10"/>
    <property type="match status" value="1"/>
</dbReference>
<feature type="region of interest" description="Disordered" evidence="2">
    <location>
        <begin position="765"/>
        <end position="811"/>
    </location>
</feature>
<evidence type="ECO:0000256" key="1">
    <source>
        <dbReference type="ARBA" id="ARBA00034125"/>
    </source>
</evidence>
<dbReference type="PANTHER" id="PTHR31082:SF4">
    <property type="entry name" value="PHEROMONE-REGULATED MEMBRANE PROTEIN 10"/>
    <property type="match status" value="1"/>
</dbReference>
<evidence type="ECO:0000313" key="6">
    <source>
        <dbReference type="Proteomes" id="UP001600064"/>
    </source>
</evidence>
<protein>
    <recommendedName>
        <fullName evidence="4">Threonine/serine exporter-like N-terminal domain-containing protein</fullName>
    </recommendedName>
</protein>
<feature type="region of interest" description="Disordered" evidence="2">
    <location>
        <begin position="224"/>
        <end position="243"/>
    </location>
</feature>